<organism evidence="1">
    <name type="scientific">Ignavibacterium album</name>
    <dbReference type="NCBI Taxonomy" id="591197"/>
    <lineage>
        <taxon>Bacteria</taxon>
        <taxon>Pseudomonadati</taxon>
        <taxon>Ignavibacteriota</taxon>
        <taxon>Ignavibacteria</taxon>
        <taxon>Ignavibacteriales</taxon>
        <taxon>Ignavibacteriaceae</taxon>
        <taxon>Ignavibacterium</taxon>
    </lineage>
</organism>
<accession>A0A7V3E7C5</accession>
<name>A0A7V3E7C5_9BACT</name>
<dbReference type="InterPro" id="IPR036583">
    <property type="entry name" value="23S_rRNA_IVS_sf"/>
</dbReference>
<dbReference type="AlphaFoldDB" id="A0A7V3E7C5"/>
<protein>
    <submittedName>
        <fullName evidence="1">Four helix bundle protein</fullName>
    </submittedName>
</protein>
<dbReference type="EMBL" id="DSUJ01000008">
    <property type="protein sequence ID" value="HFI91188.1"/>
    <property type="molecule type" value="Genomic_DNA"/>
</dbReference>
<dbReference type="NCBIfam" id="TIGR02436">
    <property type="entry name" value="four helix bundle protein"/>
    <property type="match status" value="1"/>
</dbReference>
<dbReference type="PANTHER" id="PTHR38471">
    <property type="entry name" value="FOUR HELIX BUNDLE PROTEIN"/>
    <property type="match status" value="1"/>
</dbReference>
<proteinExistence type="predicted"/>
<dbReference type="SUPFAM" id="SSF158446">
    <property type="entry name" value="IVS-encoded protein-like"/>
    <property type="match status" value="1"/>
</dbReference>
<dbReference type="Pfam" id="PF05635">
    <property type="entry name" value="23S_rRNA_IVP"/>
    <property type="match status" value="1"/>
</dbReference>
<reference evidence="1" key="1">
    <citation type="journal article" date="2020" name="mSystems">
        <title>Genome- and Community-Level Interaction Insights into Carbon Utilization and Element Cycling Functions of Hydrothermarchaeota in Hydrothermal Sediment.</title>
        <authorList>
            <person name="Zhou Z."/>
            <person name="Liu Y."/>
            <person name="Xu W."/>
            <person name="Pan J."/>
            <person name="Luo Z.H."/>
            <person name="Li M."/>
        </authorList>
    </citation>
    <scope>NUCLEOTIDE SEQUENCE [LARGE SCALE GENOMIC DNA]</scope>
    <source>
        <strain evidence="1">SpSt-479</strain>
    </source>
</reference>
<sequence length="145" mass="17559">MTEKIYNYNQDDDYWNEPEEFYDVKRDFTTLVAWQKCREVKLFFYEKILKNLPKEEKFNLDYQIRKACISSTANIAEGYGRYHFQEGIQFYRISRASLYELKDHLISCFDLNFINKELRNEGEILIEDAKKTLNGYIKFVKSKKN</sequence>
<gene>
    <name evidence="1" type="ORF">ENS31_06595</name>
</gene>
<dbReference type="InterPro" id="IPR012657">
    <property type="entry name" value="23S_rRNA-intervening_sequence"/>
</dbReference>
<comment type="caution">
    <text evidence="1">The sequence shown here is derived from an EMBL/GenBank/DDBJ whole genome shotgun (WGS) entry which is preliminary data.</text>
</comment>
<dbReference type="Gene3D" id="1.20.1440.60">
    <property type="entry name" value="23S rRNA-intervening sequence"/>
    <property type="match status" value="1"/>
</dbReference>
<dbReference type="PANTHER" id="PTHR38471:SF2">
    <property type="entry name" value="FOUR HELIX BUNDLE PROTEIN"/>
    <property type="match status" value="1"/>
</dbReference>
<dbReference type="CDD" id="cd16377">
    <property type="entry name" value="23S_rRNA_IVP_like"/>
    <property type="match status" value="1"/>
</dbReference>
<evidence type="ECO:0000313" key="1">
    <source>
        <dbReference type="EMBL" id="HFI91188.1"/>
    </source>
</evidence>